<sequence length="324" mass="35509">MTTLFLATTGGHLRQLAELSERIAPEGDALWVTNADHLSTSILCDRTAHFVADVHPRDVRGVLRCVPTAHRLWREWKITRAISTGSGIALGYLPYLAARGVSCHYVESATRVVGPSLTGRLLGRIPLIRLYSQYTGWAGRRWMYAGNIFDSYQPTKRFASSGDELRVVVTLGIATGFPFRRLVEHLIPLLTPDGPLARAVDRRVRTLWQTAGTEVDDLPIRALPSIPSGDFATALRRADIVVSHAGTGSAVAALEQGRYPILAPRASARGEIGDDHQKQLGAELTRRGLALVREPDAITVDDLIASMSRAIMRNSSPPPFRLRP</sequence>
<name>A0A848DF02_9PSEU</name>
<dbReference type="RefSeq" id="WP_169410884.1">
    <property type="nucleotide sequence ID" value="NZ_JAAXKZ010000013.1"/>
</dbReference>
<dbReference type="EMBL" id="JAAXKZ010000013">
    <property type="protein sequence ID" value="NMH91133.1"/>
    <property type="molecule type" value="Genomic_DNA"/>
</dbReference>
<dbReference type="Pfam" id="PF04101">
    <property type="entry name" value="Glyco_tran_28_C"/>
    <property type="match status" value="1"/>
</dbReference>
<dbReference type="AlphaFoldDB" id="A0A848DF02"/>
<comment type="caution">
    <text evidence="2">The sequence shown here is derived from an EMBL/GenBank/DDBJ whole genome shotgun (WGS) entry which is preliminary data.</text>
</comment>
<keyword evidence="2" id="KW-0808">Transferase</keyword>
<dbReference type="SUPFAM" id="SSF53756">
    <property type="entry name" value="UDP-Glycosyltransferase/glycogen phosphorylase"/>
    <property type="match status" value="1"/>
</dbReference>
<dbReference type="Proteomes" id="UP000586918">
    <property type="component" value="Unassembled WGS sequence"/>
</dbReference>
<dbReference type="Gene3D" id="3.40.50.2000">
    <property type="entry name" value="Glycogen Phosphorylase B"/>
    <property type="match status" value="1"/>
</dbReference>
<dbReference type="GO" id="GO:0016758">
    <property type="term" value="F:hexosyltransferase activity"/>
    <property type="evidence" value="ECO:0007669"/>
    <property type="project" value="InterPro"/>
</dbReference>
<protein>
    <submittedName>
        <fullName evidence="2">Glycosyltransferase family 28</fullName>
    </submittedName>
</protein>
<gene>
    <name evidence="2" type="ORF">HF519_05900</name>
</gene>
<organism evidence="2 3">
    <name type="scientific">Pseudonocardia bannensis</name>
    <dbReference type="NCBI Taxonomy" id="630973"/>
    <lineage>
        <taxon>Bacteria</taxon>
        <taxon>Bacillati</taxon>
        <taxon>Actinomycetota</taxon>
        <taxon>Actinomycetes</taxon>
        <taxon>Pseudonocardiales</taxon>
        <taxon>Pseudonocardiaceae</taxon>
        <taxon>Pseudonocardia</taxon>
    </lineage>
</organism>
<keyword evidence="3" id="KW-1185">Reference proteome</keyword>
<evidence type="ECO:0000259" key="1">
    <source>
        <dbReference type="Pfam" id="PF04101"/>
    </source>
</evidence>
<proteinExistence type="predicted"/>
<feature type="domain" description="Glycosyl transferase family 28 C-terminal" evidence="1">
    <location>
        <begin position="232"/>
        <end position="309"/>
    </location>
</feature>
<accession>A0A848DF02</accession>
<reference evidence="2 3" key="1">
    <citation type="submission" date="2020-04" db="EMBL/GenBank/DDBJ databases">
        <authorList>
            <person name="Klaysubun C."/>
            <person name="Duangmal K."/>
            <person name="Lipun K."/>
        </authorList>
    </citation>
    <scope>NUCLEOTIDE SEQUENCE [LARGE SCALE GENOMIC DNA]</scope>
    <source>
        <strain evidence="2 3">DSM 45300</strain>
    </source>
</reference>
<evidence type="ECO:0000313" key="2">
    <source>
        <dbReference type="EMBL" id="NMH91133.1"/>
    </source>
</evidence>
<evidence type="ECO:0000313" key="3">
    <source>
        <dbReference type="Proteomes" id="UP000586918"/>
    </source>
</evidence>
<dbReference type="InterPro" id="IPR007235">
    <property type="entry name" value="Glyco_trans_28_C"/>
</dbReference>